<dbReference type="PIRSF" id="PIRSF005419">
    <property type="entry name" value="FlhA"/>
    <property type="match status" value="1"/>
</dbReference>
<reference evidence="9" key="1">
    <citation type="journal article" date="2019" name="Int. J. Syst. Evol. Microbiol.">
        <title>The Global Catalogue of Microorganisms (GCM) 10K type strain sequencing project: providing services to taxonomists for standard genome sequencing and annotation.</title>
        <authorList>
            <consortium name="The Broad Institute Genomics Platform"/>
            <consortium name="The Broad Institute Genome Sequencing Center for Infectious Disease"/>
            <person name="Wu L."/>
            <person name="Ma J."/>
        </authorList>
    </citation>
    <scope>NUCLEOTIDE SEQUENCE [LARGE SCALE GENOMIC DNA]</scope>
    <source>
        <strain evidence="9">CCUG 62953</strain>
    </source>
</reference>
<feature type="transmembrane region" description="Helical" evidence="7">
    <location>
        <begin position="251"/>
        <end position="268"/>
    </location>
</feature>
<dbReference type="Proteomes" id="UP001597135">
    <property type="component" value="Unassembled WGS sequence"/>
</dbReference>
<keyword evidence="4 7" id="KW-0812">Transmembrane</keyword>
<keyword evidence="7" id="KW-1005">Bacterial flagellum biogenesis</keyword>
<dbReference type="InterPro" id="IPR001712">
    <property type="entry name" value="T3SS_FHIPEP"/>
</dbReference>
<keyword evidence="7" id="KW-0653">Protein transport</keyword>
<name>A0ABW3ZFM0_9RHOB</name>
<sequence>MTSRADPPPASAWATSLANRDIGFALGVTLILAVLFVPLPAILLDLGLAISLSLSVLILMVALWIKRPLEFNAFPTLLLVVTLLRLSLNVASTRLILSEGHSGTNAAGGVIEGFSRFIVAGSYVIGIVIFSILVVINFIVITKGSTRIAEVSARFSLDAMPGKQMAIDADLGAGLIDDAQAQARRKTLEEESSFFGAMDGASKFVRGDAVAGIIITLINIVGGILIGTVQHDMSLAAAATAYTTLTIGDGLVSQVPALIVSMAAGLIVTKGGTDGAANEVVMAQLGRFPKALFMASGLLVAMGLLPGFPFPIFLALSAIMAATGIMMHRRMATEARDEARKAVTEEAPQTEEDVLKQTMRVDDLCLELGTALVPLSDGPEAALPGKIKSLRNLFAREFGFVLPTVRIRDEQTLPLNTYRILVHGTEAARGECRPRGRMVLTPPDTTLKLKGEKTKDPAFGLDAIWTDRRQANEAEQHGLTVVDPESVLTTHLTEVVKDHMSELMTFGTTKEAVERLDRDYQKLVADLSAPTPIIHVQHVLQRLLDERISIRNLPQIVEAMAEADRHGANVTRVTEHVRQRLSKQICAGLTDEQGFLPVIGLSPAWEREFLEALRKQGDETQFLMSPKRVQEFVLDARREIQTHARDEVWAAILCAPEIRHHIRAMLERVSPTTPILSHAEIHRKATLRTVGQIGG</sequence>
<dbReference type="EMBL" id="JBHTMU010000008">
    <property type="protein sequence ID" value="MFD1342011.1"/>
    <property type="molecule type" value="Genomic_DNA"/>
</dbReference>
<feature type="transmembrane region" description="Helical" evidence="7">
    <location>
        <begin position="209"/>
        <end position="231"/>
    </location>
</feature>
<evidence type="ECO:0000256" key="7">
    <source>
        <dbReference type="RuleBase" id="RU364093"/>
    </source>
</evidence>
<comment type="subcellular location">
    <subcellularLocation>
        <location evidence="1 7">Cell membrane</location>
        <topology evidence="1 7">Multi-pass membrane protein</topology>
    </subcellularLocation>
</comment>
<feature type="transmembrane region" description="Helical" evidence="7">
    <location>
        <begin position="117"/>
        <end position="140"/>
    </location>
</feature>
<dbReference type="NCBIfam" id="TIGR01398">
    <property type="entry name" value="FlhA"/>
    <property type="match status" value="1"/>
</dbReference>
<evidence type="ECO:0000256" key="5">
    <source>
        <dbReference type="ARBA" id="ARBA00022989"/>
    </source>
</evidence>
<dbReference type="InterPro" id="IPR025505">
    <property type="entry name" value="FHIPEP_CS"/>
</dbReference>
<dbReference type="InterPro" id="IPR006301">
    <property type="entry name" value="FlhA"/>
</dbReference>
<gene>
    <name evidence="7 8" type="primary">flhA</name>
    <name evidence="8" type="ORF">ACFQ4E_06245</name>
</gene>
<feature type="transmembrane region" description="Helical" evidence="7">
    <location>
        <begin position="21"/>
        <end position="40"/>
    </location>
</feature>
<dbReference type="PRINTS" id="PR00949">
    <property type="entry name" value="TYPE3IMAPROT"/>
</dbReference>
<evidence type="ECO:0000256" key="2">
    <source>
        <dbReference type="ARBA" id="ARBA00008835"/>
    </source>
</evidence>
<accession>A0ABW3ZFM0</accession>
<comment type="caution">
    <text evidence="8">The sequence shown here is derived from an EMBL/GenBank/DDBJ whole genome shotgun (WGS) entry which is preliminary data.</text>
</comment>
<keyword evidence="9" id="KW-1185">Reference proteome</keyword>
<evidence type="ECO:0000256" key="3">
    <source>
        <dbReference type="ARBA" id="ARBA00022475"/>
    </source>
</evidence>
<keyword evidence="7" id="KW-0813">Transport</keyword>
<dbReference type="PROSITE" id="PS00994">
    <property type="entry name" value="FHIPEP"/>
    <property type="match status" value="1"/>
</dbReference>
<evidence type="ECO:0000256" key="1">
    <source>
        <dbReference type="ARBA" id="ARBA00004651"/>
    </source>
</evidence>
<dbReference type="Gene3D" id="3.40.50.12790">
    <property type="entry name" value="FHIPEP family, domain 4"/>
    <property type="match status" value="1"/>
</dbReference>
<evidence type="ECO:0000256" key="4">
    <source>
        <dbReference type="ARBA" id="ARBA00022692"/>
    </source>
</evidence>
<evidence type="ECO:0000256" key="6">
    <source>
        <dbReference type="ARBA" id="ARBA00023136"/>
    </source>
</evidence>
<keyword evidence="7" id="KW-1006">Bacterial flagellum protein export</keyword>
<comment type="function">
    <text evidence="7">Required for formation of the rod structure of the flagellar apparatus. Together with FliI and FliH, may constitute the export apparatus of flagellin.</text>
</comment>
<keyword evidence="3 7" id="KW-1003">Cell membrane</keyword>
<comment type="similarity">
    <text evidence="2 7">Belongs to the FHIPEP (flagella/HR/invasion proteins export pore) family.</text>
</comment>
<dbReference type="PANTHER" id="PTHR30161:SF1">
    <property type="entry name" value="FLAGELLAR BIOSYNTHESIS PROTEIN FLHA-RELATED"/>
    <property type="match status" value="1"/>
</dbReference>
<evidence type="ECO:0000313" key="8">
    <source>
        <dbReference type="EMBL" id="MFD1342011.1"/>
    </source>
</evidence>
<keyword evidence="8" id="KW-0966">Cell projection</keyword>
<dbReference type="InterPro" id="IPR042193">
    <property type="entry name" value="FHIPEP_3"/>
</dbReference>
<evidence type="ECO:0000313" key="9">
    <source>
        <dbReference type="Proteomes" id="UP001597135"/>
    </source>
</evidence>
<comment type="caution">
    <text evidence="7">Lacks conserved residue(s) required for the propagation of feature annotation.</text>
</comment>
<keyword evidence="5 7" id="KW-1133">Transmembrane helix</keyword>
<dbReference type="Pfam" id="PF00771">
    <property type="entry name" value="FHIPEP"/>
    <property type="match status" value="1"/>
</dbReference>
<dbReference type="RefSeq" id="WP_386802077.1">
    <property type="nucleotide sequence ID" value="NZ_JBHTMU010000008.1"/>
</dbReference>
<dbReference type="Gene3D" id="1.10.8.540">
    <property type="entry name" value="FHIPEP family, domain 3"/>
    <property type="match status" value="1"/>
</dbReference>
<keyword evidence="8" id="KW-0969">Cilium</keyword>
<dbReference type="PANTHER" id="PTHR30161">
    <property type="entry name" value="FLAGELLAR EXPORT PROTEIN, MEMBRANE FLHA SUBUNIT-RELATED"/>
    <property type="match status" value="1"/>
</dbReference>
<dbReference type="InterPro" id="IPR042194">
    <property type="entry name" value="FHIPEP_1"/>
</dbReference>
<keyword evidence="8" id="KW-0282">Flagellum</keyword>
<organism evidence="8 9">
    <name type="scientific">Litorisediminicola beolgyonensis</name>
    <dbReference type="NCBI Taxonomy" id="1173614"/>
    <lineage>
        <taxon>Bacteria</taxon>
        <taxon>Pseudomonadati</taxon>
        <taxon>Pseudomonadota</taxon>
        <taxon>Alphaproteobacteria</taxon>
        <taxon>Rhodobacterales</taxon>
        <taxon>Paracoccaceae</taxon>
        <taxon>Litorisediminicola</taxon>
    </lineage>
</organism>
<protein>
    <recommendedName>
        <fullName evidence="7">Flagellar biosynthesis protein FlhA</fullName>
    </recommendedName>
</protein>
<feature type="transmembrane region" description="Helical" evidence="7">
    <location>
        <begin position="46"/>
        <end position="65"/>
    </location>
</feature>
<dbReference type="Gene3D" id="3.40.30.60">
    <property type="entry name" value="FHIPEP family, domain 1"/>
    <property type="match status" value="1"/>
</dbReference>
<proteinExistence type="inferred from homology"/>
<feature type="transmembrane region" description="Helical" evidence="7">
    <location>
        <begin position="77"/>
        <end position="97"/>
    </location>
</feature>
<keyword evidence="6 7" id="KW-0472">Membrane</keyword>
<dbReference type="InterPro" id="IPR042196">
    <property type="entry name" value="FHIPEP_4"/>
</dbReference>